<gene>
    <name evidence="10" type="ORF">ELQ90_01870</name>
</gene>
<evidence type="ECO:0000256" key="8">
    <source>
        <dbReference type="SAM" id="Phobius"/>
    </source>
</evidence>
<keyword evidence="7 8" id="KW-0472">Membrane</keyword>
<name>A0A3S4ANY7_9MICO</name>
<evidence type="ECO:0000256" key="5">
    <source>
        <dbReference type="ARBA" id="ARBA00022692"/>
    </source>
</evidence>
<dbReference type="InterPro" id="IPR038731">
    <property type="entry name" value="RgtA/B/C-like"/>
</dbReference>
<evidence type="ECO:0000256" key="4">
    <source>
        <dbReference type="ARBA" id="ARBA00022679"/>
    </source>
</evidence>
<dbReference type="GO" id="GO:0016763">
    <property type="term" value="F:pentosyltransferase activity"/>
    <property type="evidence" value="ECO:0007669"/>
    <property type="project" value="TreeGrafter"/>
</dbReference>
<feature type="transmembrane region" description="Helical" evidence="8">
    <location>
        <begin position="98"/>
        <end position="117"/>
    </location>
</feature>
<dbReference type="PANTHER" id="PTHR33908">
    <property type="entry name" value="MANNOSYLTRANSFERASE YKCB-RELATED"/>
    <property type="match status" value="1"/>
</dbReference>
<feature type="domain" description="Glycosyltransferase RgtA/B/C/D-like" evidence="9">
    <location>
        <begin position="82"/>
        <end position="233"/>
    </location>
</feature>
<dbReference type="EMBL" id="RZNB01000001">
    <property type="protein sequence ID" value="RWZ52719.1"/>
    <property type="molecule type" value="Genomic_DNA"/>
</dbReference>
<dbReference type="PANTHER" id="PTHR33908:SF3">
    <property type="entry name" value="UNDECAPRENYL PHOSPHATE-ALPHA-4-AMINO-4-DEOXY-L-ARABINOSE ARABINOSYL TRANSFERASE"/>
    <property type="match status" value="1"/>
</dbReference>
<evidence type="ECO:0000256" key="6">
    <source>
        <dbReference type="ARBA" id="ARBA00022989"/>
    </source>
</evidence>
<sequence length="499" mass="54858">MTAAVTAAELSDERSDERLSRRFVHRWDAVMLGLVGAVVAGFGFWIPDFWADEEATYSALDRPVDGLITMVTQQVDAVHAVYYLLMRAFFGLTAIDPTFLRLPSALLVGVAVAGAVVLGQRLVGRSAGILTGLVLMLLPAITDMGVEARSYPWSVAVATWLTVVFVTALEDGRKRWWLGYGLLASFMVALFLNSALVVVAHGLTVLIARRGLRSVVGFAVAAAGAALLASPIVLLSAGQRGQVGWIHEVRLETVGEVIVEQWFRTAAGFALVAWSIAIVVVVLGLTRMPRLRPMLVVALPWLLLPTTLLVAVSLIEPFYTPRYLATGAAAIALLVGTGLSLVPWRAVRVLAVLGLAALTAGSYQAQRDPFRYQNGWRETAAFLEDRFEPGDAVLFNDEVRAPFQYTRGTNTVYGEQLRGYDDIALEESHRSNGRLRDELVERPVLEERLRTVDGVWVVWPDSMDWNSSRTLDLLSRAGFTMTDAETLDFTELRRFERLP</sequence>
<dbReference type="AlphaFoldDB" id="A0A3S4ANY7"/>
<feature type="transmembrane region" description="Helical" evidence="8">
    <location>
        <begin position="321"/>
        <end position="342"/>
    </location>
</feature>
<feature type="transmembrane region" description="Helical" evidence="8">
    <location>
        <begin position="181"/>
        <end position="208"/>
    </location>
</feature>
<feature type="transmembrane region" description="Helical" evidence="8">
    <location>
        <begin position="123"/>
        <end position="141"/>
    </location>
</feature>
<feature type="transmembrane region" description="Helical" evidence="8">
    <location>
        <begin position="295"/>
        <end position="315"/>
    </location>
</feature>
<dbReference type="InterPro" id="IPR050297">
    <property type="entry name" value="LipidA_mod_glycosyltrf_83"/>
</dbReference>
<dbReference type="GO" id="GO:0005886">
    <property type="term" value="C:plasma membrane"/>
    <property type="evidence" value="ECO:0007669"/>
    <property type="project" value="UniProtKB-SubCell"/>
</dbReference>
<feature type="transmembrane region" description="Helical" evidence="8">
    <location>
        <begin position="215"/>
        <end position="235"/>
    </location>
</feature>
<keyword evidence="11" id="KW-1185">Reference proteome</keyword>
<dbReference type="OrthoDB" id="5318634at2"/>
<keyword evidence="4" id="KW-0808">Transferase</keyword>
<keyword evidence="3" id="KW-0328">Glycosyltransferase</keyword>
<keyword evidence="5 8" id="KW-0812">Transmembrane</keyword>
<keyword evidence="2" id="KW-1003">Cell membrane</keyword>
<evidence type="ECO:0000256" key="2">
    <source>
        <dbReference type="ARBA" id="ARBA00022475"/>
    </source>
</evidence>
<accession>A0A3S4ANY7</accession>
<comment type="subcellular location">
    <subcellularLocation>
        <location evidence="1">Cell membrane</location>
        <topology evidence="1">Multi-pass membrane protein</topology>
    </subcellularLocation>
</comment>
<feature type="transmembrane region" description="Helical" evidence="8">
    <location>
        <begin position="262"/>
        <end position="283"/>
    </location>
</feature>
<evidence type="ECO:0000259" key="9">
    <source>
        <dbReference type="Pfam" id="PF13231"/>
    </source>
</evidence>
<dbReference type="GO" id="GO:0010041">
    <property type="term" value="P:response to iron(III) ion"/>
    <property type="evidence" value="ECO:0007669"/>
    <property type="project" value="TreeGrafter"/>
</dbReference>
<dbReference type="Pfam" id="PF13231">
    <property type="entry name" value="PMT_2"/>
    <property type="match status" value="1"/>
</dbReference>
<evidence type="ECO:0000256" key="7">
    <source>
        <dbReference type="ARBA" id="ARBA00023136"/>
    </source>
</evidence>
<comment type="caution">
    <text evidence="10">The sequence shown here is derived from an EMBL/GenBank/DDBJ whole genome shotgun (WGS) entry which is preliminary data.</text>
</comment>
<dbReference type="Proteomes" id="UP000288547">
    <property type="component" value="Unassembled WGS sequence"/>
</dbReference>
<reference evidence="10 11" key="1">
    <citation type="submission" date="2018-12" db="EMBL/GenBank/DDBJ databases">
        <authorList>
            <person name="Li F."/>
        </authorList>
    </citation>
    <scope>NUCLEOTIDE SEQUENCE [LARGE SCALE GENOMIC DNA]</scope>
    <source>
        <strain evidence="10 11">11W25H-1</strain>
    </source>
</reference>
<keyword evidence="6 8" id="KW-1133">Transmembrane helix</keyword>
<evidence type="ECO:0000313" key="10">
    <source>
        <dbReference type="EMBL" id="RWZ52719.1"/>
    </source>
</evidence>
<protein>
    <recommendedName>
        <fullName evidence="9">Glycosyltransferase RgtA/B/C/D-like domain-containing protein</fullName>
    </recommendedName>
</protein>
<evidence type="ECO:0000256" key="1">
    <source>
        <dbReference type="ARBA" id="ARBA00004651"/>
    </source>
</evidence>
<feature type="transmembrane region" description="Helical" evidence="8">
    <location>
        <begin position="27"/>
        <end position="46"/>
    </location>
</feature>
<feature type="transmembrane region" description="Helical" evidence="8">
    <location>
        <begin position="153"/>
        <end position="169"/>
    </location>
</feature>
<evidence type="ECO:0000313" key="11">
    <source>
        <dbReference type="Proteomes" id="UP000288547"/>
    </source>
</evidence>
<dbReference type="GO" id="GO:0009103">
    <property type="term" value="P:lipopolysaccharide biosynthetic process"/>
    <property type="evidence" value="ECO:0007669"/>
    <property type="project" value="UniProtKB-ARBA"/>
</dbReference>
<evidence type="ECO:0000256" key="3">
    <source>
        <dbReference type="ARBA" id="ARBA00022676"/>
    </source>
</evidence>
<organism evidence="10 11">
    <name type="scientific">Labedella phragmitis</name>
    <dbReference type="NCBI Taxonomy" id="2498849"/>
    <lineage>
        <taxon>Bacteria</taxon>
        <taxon>Bacillati</taxon>
        <taxon>Actinomycetota</taxon>
        <taxon>Actinomycetes</taxon>
        <taxon>Micrococcales</taxon>
        <taxon>Microbacteriaceae</taxon>
        <taxon>Labedella</taxon>
    </lineage>
</organism>
<proteinExistence type="predicted"/>
<dbReference type="RefSeq" id="WP_128493562.1">
    <property type="nucleotide sequence ID" value="NZ_RZNB01000001.1"/>
</dbReference>